<gene>
    <name evidence="1" type="ORF">PoB_004731000</name>
</gene>
<name>A0AAV4BNY4_9GAST</name>
<keyword evidence="2" id="KW-1185">Reference proteome</keyword>
<evidence type="ECO:0000313" key="2">
    <source>
        <dbReference type="Proteomes" id="UP000735302"/>
    </source>
</evidence>
<proteinExistence type="predicted"/>
<protein>
    <recommendedName>
        <fullName evidence="3">Secreted protein</fullName>
    </recommendedName>
</protein>
<evidence type="ECO:0008006" key="3">
    <source>
        <dbReference type="Google" id="ProtNLM"/>
    </source>
</evidence>
<comment type="caution">
    <text evidence="1">The sequence shown here is derived from an EMBL/GenBank/DDBJ whole genome shotgun (WGS) entry which is preliminary data.</text>
</comment>
<accession>A0AAV4BNY4</accession>
<sequence>MVFKPFPTWDIVILCLMCGLLGRFSQVHGCLLLMEIEIRQKTSFCRHPALLVNNKILLDCFYIVQCTQAWLGRFITIIMNTSYFESLKLAPGYMTVFCGGSEDLGPDCQEIPCYCLHSPQCPCLMHGLEAPARFYSGDSKGGSARTVRPVADFRPFNRLAPLLCEPVRYGASGVR</sequence>
<dbReference type="AlphaFoldDB" id="A0AAV4BNY4"/>
<reference evidence="1 2" key="1">
    <citation type="journal article" date="2021" name="Elife">
        <title>Chloroplast acquisition without the gene transfer in kleptoplastic sea slugs, Plakobranchus ocellatus.</title>
        <authorList>
            <person name="Maeda T."/>
            <person name="Takahashi S."/>
            <person name="Yoshida T."/>
            <person name="Shimamura S."/>
            <person name="Takaki Y."/>
            <person name="Nagai Y."/>
            <person name="Toyoda A."/>
            <person name="Suzuki Y."/>
            <person name="Arimoto A."/>
            <person name="Ishii H."/>
            <person name="Satoh N."/>
            <person name="Nishiyama T."/>
            <person name="Hasebe M."/>
            <person name="Maruyama T."/>
            <person name="Minagawa J."/>
            <person name="Obokata J."/>
            <person name="Shigenobu S."/>
        </authorList>
    </citation>
    <scope>NUCLEOTIDE SEQUENCE [LARGE SCALE GENOMIC DNA]</scope>
</reference>
<dbReference type="EMBL" id="BLXT01005203">
    <property type="protein sequence ID" value="GFO20805.1"/>
    <property type="molecule type" value="Genomic_DNA"/>
</dbReference>
<organism evidence="1 2">
    <name type="scientific">Plakobranchus ocellatus</name>
    <dbReference type="NCBI Taxonomy" id="259542"/>
    <lineage>
        <taxon>Eukaryota</taxon>
        <taxon>Metazoa</taxon>
        <taxon>Spiralia</taxon>
        <taxon>Lophotrochozoa</taxon>
        <taxon>Mollusca</taxon>
        <taxon>Gastropoda</taxon>
        <taxon>Heterobranchia</taxon>
        <taxon>Euthyneura</taxon>
        <taxon>Panpulmonata</taxon>
        <taxon>Sacoglossa</taxon>
        <taxon>Placobranchoidea</taxon>
        <taxon>Plakobranchidae</taxon>
        <taxon>Plakobranchus</taxon>
    </lineage>
</organism>
<evidence type="ECO:0000313" key="1">
    <source>
        <dbReference type="EMBL" id="GFO20805.1"/>
    </source>
</evidence>
<dbReference type="Proteomes" id="UP000735302">
    <property type="component" value="Unassembled WGS sequence"/>
</dbReference>